<evidence type="ECO:0000313" key="2">
    <source>
        <dbReference type="EMBL" id="ODQ77212.1"/>
    </source>
</evidence>
<evidence type="ECO:0000313" key="3">
    <source>
        <dbReference type="Proteomes" id="UP000094336"/>
    </source>
</evidence>
<keyword evidence="3" id="KW-1185">Reference proteome</keyword>
<dbReference type="EMBL" id="KV454442">
    <property type="protein sequence ID" value="ODQ77212.1"/>
    <property type="molecule type" value="Genomic_DNA"/>
</dbReference>
<dbReference type="InterPro" id="IPR015419">
    <property type="entry name" value="CTAG/Pcc1"/>
</dbReference>
<dbReference type="GO" id="GO:0000722">
    <property type="term" value="P:telomere maintenance via recombination"/>
    <property type="evidence" value="ECO:0007669"/>
    <property type="project" value="EnsemblFungi"/>
</dbReference>
<dbReference type="Gene3D" id="3.30.310.50">
    <property type="entry name" value="Alpha-D-phosphohexomutase, C-terminal domain"/>
    <property type="match status" value="1"/>
</dbReference>
<dbReference type="AlphaFoldDB" id="A0A1E3QJF2"/>
<dbReference type="GO" id="GO:0045944">
    <property type="term" value="P:positive regulation of transcription by RNA polymerase II"/>
    <property type="evidence" value="ECO:0007669"/>
    <property type="project" value="EnsemblFungi"/>
</dbReference>
<dbReference type="GO" id="GO:0031490">
    <property type="term" value="F:chromatin DNA binding"/>
    <property type="evidence" value="ECO:0007669"/>
    <property type="project" value="EnsemblFungi"/>
</dbReference>
<dbReference type="GO" id="GO:0071444">
    <property type="term" value="P:cellular response to pheromone"/>
    <property type="evidence" value="ECO:0007669"/>
    <property type="project" value="EnsemblFungi"/>
</dbReference>
<comment type="similarity">
    <text evidence="1">Belongs to the CTAG/PCC1 family.</text>
</comment>
<organism evidence="2 3">
    <name type="scientific">Babjeviella inositovora NRRL Y-12698</name>
    <dbReference type="NCBI Taxonomy" id="984486"/>
    <lineage>
        <taxon>Eukaryota</taxon>
        <taxon>Fungi</taxon>
        <taxon>Dikarya</taxon>
        <taxon>Ascomycota</taxon>
        <taxon>Saccharomycotina</taxon>
        <taxon>Pichiomycetes</taxon>
        <taxon>Serinales incertae sedis</taxon>
        <taxon>Babjeviella</taxon>
    </lineage>
</organism>
<dbReference type="PANTHER" id="PTHR31283:SF5">
    <property type="entry name" value="EKC_KEOPS COMPLEX SUBUNIT LAGE3"/>
    <property type="match status" value="1"/>
</dbReference>
<reference evidence="3" key="1">
    <citation type="submission" date="2016-05" db="EMBL/GenBank/DDBJ databases">
        <title>Comparative genomics of biotechnologically important yeasts.</title>
        <authorList>
            <consortium name="DOE Joint Genome Institute"/>
            <person name="Riley R."/>
            <person name="Haridas S."/>
            <person name="Wolfe K.H."/>
            <person name="Lopes M.R."/>
            <person name="Hittinger C.T."/>
            <person name="Goker M."/>
            <person name="Salamov A."/>
            <person name="Wisecaver J."/>
            <person name="Long T.M."/>
            <person name="Aerts A.L."/>
            <person name="Barry K."/>
            <person name="Choi C."/>
            <person name="Clum A."/>
            <person name="Coughlan A.Y."/>
            <person name="Deshpande S."/>
            <person name="Douglass A.P."/>
            <person name="Hanson S.J."/>
            <person name="Klenk H.-P."/>
            <person name="Labutti K."/>
            <person name="Lapidus A."/>
            <person name="Lindquist E."/>
            <person name="Lipzen A."/>
            <person name="Meier-Kolthoff J.P."/>
            <person name="Ohm R.A."/>
            <person name="Otillar R.P."/>
            <person name="Pangilinan J."/>
            <person name="Peng Y."/>
            <person name="Rokas A."/>
            <person name="Rosa C.A."/>
            <person name="Scheuner C."/>
            <person name="Sibirny A.A."/>
            <person name="Slot J.C."/>
            <person name="Stielow J.B."/>
            <person name="Sun H."/>
            <person name="Kurtzman C.P."/>
            <person name="Blackwell M."/>
            <person name="Grigoriev I.V."/>
            <person name="Jeffries T.W."/>
        </authorList>
    </citation>
    <scope>NUCLEOTIDE SEQUENCE [LARGE SCALE GENOMIC DNA]</scope>
    <source>
        <strain evidence="3">NRRL Y-12698</strain>
    </source>
</reference>
<proteinExistence type="inferred from homology"/>
<evidence type="ECO:0008006" key="4">
    <source>
        <dbReference type="Google" id="ProtNLM"/>
    </source>
</evidence>
<dbReference type="Pfam" id="PF09341">
    <property type="entry name" value="Pcc1"/>
    <property type="match status" value="1"/>
</dbReference>
<dbReference type="Proteomes" id="UP000094336">
    <property type="component" value="Unassembled WGS sequence"/>
</dbReference>
<sequence length="84" mass="9492">MASLDYIFQLDVPFITTRQATIALNTLSPDPILKPNEITVEYSTKDTQLSIVFKGLSDRVIRVAISNVIENLKTIVECMEEFDN</sequence>
<dbReference type="GeneID" id="30145143"/>
<dbReference type="GO" id="GO:0000408">
    <property type="term" value="C:EKC/KEOPS complex"/>
    <property type="evidence" value="ECO:0007669"/>
    <property type="project" value="EnsemblFungi"/>
</dbReference>
<accession>A0A1E3QJF2</accession>
<dbReference type="GO" id="GO:0070525">
    <property type="term" value="P:tRNA threonylcarbamoyladenosine metabolic process"/>
    <property type="evidence" value="ECO:0007669"/>
    <property type="project" value="EnsemblFungi"/>
</dbReference>
<gene>
    <name evidence="2" type="ORF">BABINDRAFT_15704</name>
</gene>
<dbReference type="RefSeq" id="XP_018982540.1">
    <property type="nucleotide sequence ID" value="XM_019127290.1"/>
</dbReference>
<name>A0A1E3QJF2_9ASCO</name>
<dbReference type="OrthoDB" id="10025739at2759"/>
<protein>
    <recommendedName>
        <fullName evidence="4">Transcription factor Pcc1</fullName>
    </recommendedName>
</protein>
<dbReference type="PANTHER" id="PTHR31283">
    <property type="entry name" value="EKC/KEOPS COMPLEX SUBUNIT PCC1 FAMILY MEMBER"/>
    <property type="match status" value="1"/>
</dbReference>
<evidence type="ECO:0000256" key="1">
    <source>
        <dbReference type="ARBA" id="ARBA00007073"/>
    </source>
</evidence>
<dbReference type="GO" id="GO:0000785">
    <property type="term" value="C:chromatin"/>
    <property type="evidence" value="ECO:0007669"/>
    <property type="project" value="EnsemblFungi"/>
</dbReference>